<keyword evidence="2" id="KW-1185">Reference proteome</keyword>
<name>A0ABY9M3Z9_9BURK</name>
<sequence>MSALITSTDSIRMSDTAKPFDVQAFIAQSLEGMQAATTAHCATWHLDEAEQWSVDMDQESIVFQLPGGITATAPVQIVGTSNSDDGSFLWGWDHPSVPAELSEHAQLALAFGRAHGLPAYTHRKVQCDDGMAWEFTAVAMRLGEATGTYRAQASDTAYVWMTFGQVTLSAATDASQD</sequence>
<evidence type="ECO:0000313" key="1">
    <source>
        <dbReference type="EMBL" id="WMD21727.1"/>
    </source>
</evidence>
<dbReference type="EMBL" id="CP132976">
    <property type="protein sequence ID" value="WMD21727.1"/>
    <property type="molecule type" value="Genomic_DNA"/>
</dbReference>
<dbReference type="Pfam" id="PF21813">
    <property type="entry name" value="DUF6882"/>
    <property type="match status" value="1"/>
</dbReference>
<dbReference type="Proteomes" id="UP001234798">
    <property type="component" value="Chromosome"/>
</dbReference>
<gene>
    <name evidence="1" type="ORF">RAS12_04940</name>
</gene>
<dbReference type="InterPro" id="IPR049249">
    <property type="entry name" value="DUF6882"/>
</dbReference>
<reference evidence="1 2" key="1">
    <citation type="submission" date="2023-08" db="EMBL/GenBank/DDBJ databases">
        <title>Achromobacter seleniivolatilans sp. nov., isolated from seleniferous soil.</title>
        <authorList>
            <person name="Zhang S."/>
            <person name="Li K."/>
            <person name="Peng J."/>
            <person name="Zhao Q."/>
            <person name="Wang H."/>
            <person name="Guo Y."/>
        </authorList>
    </citation>
    <scope>NUCLEOTIDE SEQUENCE [LARGE SCALE GENOMIC DNA]</scope>
    <source>
        <strain evidence="1 2">R39</strain>
    </source>
</reference>
<dbReference type="RefSeq" id="WP_306945704.1">
    <property type="nucleotide sequence ID" value="NZ_CP132976.1"/>
</dbReference>
<organism evidence="1 2">
    <name type="scientific">Achromobacter seleniivolatilans</name>
    <dbReference type="NCBI Taxonomy" id="3047478"/>
    <lineage>
        <taxon>Bacteria</taxon>
        <taxon>Pseudomonadati</taxon>
        <taxon>Pseudomonadota</taxon>
        <taxon>Betaproteobacteria</taxon>
        <taxon>Burkholderiales</taxon>
        <taxon>Alcaligenaceae</taxon>
        <taxon>Achromobacter</taxon>
    </lineage>
</organism>
<proteinExistence type="predicted"/>
<evidence type="ECO:0000313" key="2">
    <source>
        <dbReference type="Proteomes" id="UP001234798"/>
    </source>
</evidence>
<protein>
    <submittedName>
        <fullName evidence="1">Uncharacterized protein</fullName>
    </submittedName>
</protein>
<accession>A0ABY9M3Z9</accession>